<organism evidence="1">
    <name type="scientific">Ovis aries</name>
    <name type="common">Sheep</name>
    <dbReference type="NCBI Taxonomy" id="9940"/>
    <lineage>
        <taxon>Eukaryota</taxon>
        <taxon>Metazoa</taxon>
        <taxon>Chordata</taxon>
        <taxon>Craniata</taxon>
        <taxon>Vertebrata</taxon>
        <taxon>Euteleostomi</taxon>
        <taxon>Mammalia</taxon>
        <taxon>Eutheria</taxon>
        <taxon>Laurasiatheria</taxon>
        <taxon>Artiodactyla</taxon>
        <taxon>Ruminantia</taxon>
        <taxon>Pecora</taxon>
        <taxon>Bovidae</taxon>
        <taxon>Caprinae</taxon>
        <taxon>Ovis</taxon>
    </lineage>
</organism>
<name>A0AC11E4C9_SHEEP</name>
<protein>
    <submittedName>
        <fullName evidence="1">Uncharacterized protein</fullName>
    </submittedName>
</protein>
<sequence>MPVSHLLLGHPLHLLPPIRPSIRVFSKELTLRMRWPKYWSFSFSIVPSKEIPGLISFRMDWLDLLAVQGTLKSLLQHHSSKASILQRSAFFTVQLSHPYMTTGKTIALTRWTLVGKVMSLLLTILSRLVITFLPRSKRLLISWLQSPSAVILEPQKIKSDTLSTVSPSISHEVMGPDAMIFVF</sequence>
<accession>A0AC11E4C9</accession>
<reference evidence="1" key="3">
    <citation type="submission" date="2025-09" db="UniProtKB">
        <authorList>
            <consortium name="Ensembl"/>
        </authorList>
    </citation>
    <scope>IDENTIFICATION</scope>
</reference>
<reference evidence="1" key="1">
    <citation type="submission" date="2020-11" db="EMBL/GenBank/DDBJ databases">
        <authorList>
            <person name="Davenport K.M."/>
            <person name="Bickhart D.M."/>
            <person name="Smith T.P.L."/>
            <person name="Murdoch B.M."/>
            <person name="Rosen B.D."/>
        </authorList>
    </citation>
    <scope>NUCLEOTIDE SEQUENCE [LARGE SCALE GENOMIC DNA]</scope>
    <source>
        <strain evidence="1">OAR_USU_Benz2616</strain>
    </source>
</reference>
<proteinExistence type="predicted"/>
<evidence type="ECO:0000313" key="1">
    <source>
        <dbReference type="Ensembl" id="ENSOARP00020054124.1"/>
    </source>
</evidence>
<dbReference type="Ensembl" id="ENSOART00020043116.1">
    <property type="protein sequence ID" value="ENSOARP00020054124.1"/>
    <property type="gene ID" value="ENSOARG00020027775.1"/>
</dbReference>
<reference evidence="1" key="2">
    <citation type="submission" date="2025-08" db="UniProtKB">
        <authorList>
            <consortium name="Ensembl"/>
        </authorList>
    </citation>
    <scope>IDENTIFICATION</scope>
</reference>